<reference evidence="1 2" key="1">
    <citation type="journal article" date="2015" name="Nat. Commun.">
        <title>Lucilia cuprina genome unlocks parasitic fly biology to underpin future interventions.</title>
        <authorList>
            <person name="Anstead C.A."/>
            <person name="Korhonen P.K."/>
            <person name="Young N.D."/>
            <person name="Hall R.S."/>
            <person name="Jex A.R."/>
            <person name="Murali S.C."/>
            <person name="Hughes D.S."/>
            <person name="Lee S.F."/>
            <person name="Perry T."/>
            <person name="Stroehlein A.J."/>
            <person name="Ansell B.R."/>
            <person name="Breugelmans B."/>
            <person name="Hofmann A."/>
            <person name="Qu J."/>
            <person name="Dugan S."/>
            <person name="Lee S.L."/>
            <person name="Chao H."/>
            <person name="Dinh H."/>
            <person name="Han Y."/>
            <person name="Doddapaneni H.V."/>
            <person name="Worley K.C."/>
            <person name="Muzny D.M."/>
            <person name="Ioannidis P."/>
            <person name="Waterhouse R.M."/>
            <person name="Zdobnov E.M."/>
            <person name="James P.J."/>
            <person name="Bagnall N.H."/>
            <person name="Kotze A.C."/>
            <person name="Gibbs R.A."/>
            <person name="Richards S."/>
            <person name="Batterham P."/>
            <person name="Gasser R.B."/>
        </authorList>
    </citation>
    <scope>NUCLEOTIDE SEQUENCE [LARGE SCALE GENOMIC DNA]</scope>
    <source>
        <strain evidence="1 2">LS</strain>
        <tissue evidence="1">Full body</tissue>
    </source>
</reference>
<evidence type="ECO:0000313" key="1">
    <source>
        <dbReference type="EMBL" id="KNC23779.1"/>
    </source>
</evidence>
<dbReference type="EMBL" id="JRES01001303">
    <property type="protein sequence ID" value="KNC23779.1"/>
    <property type="molecule type" value="Genomic_DNA"/>
</dbReference>
<gene>
    <name evidence="1" type="ORF">FF38_13817</name>
</gene>
<protein>
    <submittedName>
        <fullName evidence="1">Uncharacterized protein</fullName>
    </submittedName>
</protein>
<dbReference type="AlphaFoldDB" id="A0A0L0BX16"/>
<evidence type="ECO:0000313" key="2">
    <source>
        <dbReference type="Proteomes" id="UP000037069"/>
    </source>
</evidence>
<name>A0A0L0BX16_LUCCU</name>
<keyword evidence="2" id="KW-1185">Reference proteome</keyword>
<proteinExistence type="predicted"/>
<accession>A0A0L0BX16</accession>
<organism evidence="1 2">
    <name type="scientific">Lucilia cuprina</name>
    <name type="common">Green bottle fly</name>
    <name type="synonym">Australian sheep blowfly</name>
    <dbReference type="NCBI Taxonomy" id="7375"/>
    <lineage>
        <taxon>Eukaryota</taxon>
        <taxon>Metazoa</taxon>
        <taxon>Ecdysozoa</taxon>
        <taxon>Arthropoda</taxon>
        <taxon>Hexapoda</taxon>
        <taxon>Insecta</taxon>
        <taxon>Pterygota</taxon>
        <taxon>Neoptera</taxon>
        <taxon>Endopterygota</taxon>
        <taxon>Diptera</taxon>
        <taxon>Brachycera</taxon>
        <taxon>Muscomorpha</taxon>
        <taxon>Oestroidea</taxon>
        <taxon>Calliphoridae</taxon>
        <taxon>Luciliinae</taxon>
        <taxon>Lucilia</taxon>
    </lineage>
</organism>
<sequence>MLGASSYIEKSGFYRSMHTHYAKILDLTNLLTEVEISCDSYNLIELLYSGIAAVDSLLICLSFLSAKRKQEKSYFQLASSLAHILSIWYTLKSSGRQLKPYKDLKFPFTSNLFQNFSIRRLPFEVRLSSISIVTTHSTHQLFYHSFLTPQLKLSITTNKQVN</sequence>
<comment type="caution">
    <text evidence="1">The sequence shown here is derived from an EMBL/GenBank/DDBJ whole genome shotgun (WGS) entry which is preliminary data.</text>
</comment>
<dbReference type="Proteomes" id="UP000037069">
    <property type="component" value="Unassembled WGS sequence"/>
</dbReference>